<comment type="caution">
    <text evidence="2">The sequence shown here is derived from an EMBL/GenBank/DDBJ whole genome shotgun (WGS) entry which is preliminary data.</text>
</comment>
<gene>
    <name evidence="2" type="ORF">GN244_ATG12878</name>
</gene>
<accession>A0A833SKI0</accession>
<protein>
    <submittedName>
        <fullName evidence="2">Uncharacterized protein</fullName>
    </submittedName>
</protein>
<name>A0A833SKI0_PHYIN</name>
<organism evidence="2 3">
    <name type="scientific">Phytophthora infestans</name>
    <name type="common">Potato late blight agent</name>
    <name type="synonym">Botrytis infestans</name>
    <dbReference type="NCBI Taxonomy" id="4787"/>
    <lineage>
        <taxon>Eukaryota</taxon>
        <taxon>Sar</taxon>
        <taxon>Stramenopiles</taxon>
        <taxon>Oomycota</taxon>
        <taxon>Peronosporomycetes</taxon>
        <taxon>Peronosporales</taxon>
        <taxon>Peronosporaceae</taxon>
        <taxon>Phytophthora</taxon>
    </lineage>
</organism>
<proteinExistence type="predicted"/>
<feature type="coiled-coil region" evidence="1">
    <location>
        <begin position="13"/>
        <end position="42"/>
    </location>
</feature>
<evidence type="ECO:0000313" key="3">
    <source>
        <dbReference type="Proteomes" id="UP000602510"/>
    </source>
</evidence>
<evidence type="ECO:0000313" key="2">
    <source>
        <dbReference type="EMBL" id="KAF4035108.1"/>
    </source>
</evidence>
<evidence type="ECO:0000256" key="1">
    <source>
        <dbReference type="SAM" id="Coils"/>
    </source>
</evidence>
<sequence>MTNPMLLLHKPEVELKQQELQLNEERNERENTQATMELALKAVQLQVARREAVVQLVLDRKKNAWTAGPVLMKWIGFFLFQNKVLIFFVIDNWLRLNPAIRNGITQ</sequence>
<dbReference type="EMBL" id="WSZM01000331">
    <property type="protein sequence ID" value="KAF4035108.1"/>
    <property type="molecule type" value="Genomic_DNA"/>
</dbReference>
<dbReference type="Proteomes" id="UP000602510">
    <property type="component" value="Unassembled WGS sequence"/>
</dbReference>
<keyword evidence="1" id="KW-0175">Coiled coil</keyword>
<dbReference type="AlphaFoldDB" id="A0A833SKI0"/>
<reference evidence="2" key="1">
    <citation type="submission" date="2020-04" db="EMBL/GenBank/DDBJ databases">
        <title>Hybrid Assembly of Korean Phytophthora infestans isolates.</title>
        <authorList>
            <person name="Prokchorchik M."/>
            <person name="Lee Y."/>
            <person name="Seo J."/>
            <person name="Cho J.-H."/>
            <person name="Park Y.-E."/>
            <person name="Jang D.-C."/>
            <person name="Im J.-S."/>
            <person name="Choi J.-G."/>
            <person name="Park H.-J."/>
            <person name="Lee G.-B."/>
            <person name="Lee Y.-G."/>
            <person name="Hong S.-Y."/>
            <person name="Cho K."/>
            <person name="Sohn K.H."/>
        </authorList>
    </citation>
    <scope>NUCLEOTIDE SEQUENCE</scope>
    <source>
        <strain evidence="2">KR_1_A1</strain>
    </source>
</reference>
<keyword evidence="3" id="KW-1185">Reference proteome</keyword>